<protein>
    <submittedName>
        <fullName evidence="7">GTP-binding protein</fullName>
    </submittedName>
</protein>
<dbReference type="GO" id="GO:0000166">
    <property type="term" value="F:nucleotide binding"/>
    <property type="evidence" value="ECO:0007669"/>
    <property type="project" value="UniProtKB-KW"/>
</dbReference>
<sequence>LALETLSEAGPLDAIAIELSGLAEPGAIIRQLRRADAPLDTVVTLASTVDYEQVITTSPLVTRQIQLADVVLLTHGDLVDANRMRWVATQISQLNSRAPVVPVVQGDIAPAFIFSPRHDRDIPEEFCHQPSEYQAVSWQSDRPVQRSALEQTLRELSARGLFRAKGIVFCTDSPWADEVHVVAGRMTFSALRLTHEPSPLCRLVLIGSAAAIAMAAEMLNACIDSAERIADWQIRRAAIA</sequence>
<name>A0A2J6X8F3_9CHLR</name>
<keyword evidence="1" id="KW-0547">Nucleotide-binding</keyword>
<dbReference type="InterPro" id="IPR051316">
    <property type="entry name" value="Zinc-reg_GTPase_activator"/>
</dbReference>
<evidence type="ECO:0000256" key="4">
    <source>
        <dbReference type="ARBA" id="ARBA00034320"/>
    </source>
</evidence>
<dbReference type="PANTHER" id="PTHR13748:SF62">
    <property type="entry name" value="COBW DOMAIN-CONTAINING PROTEIN"/>
    <property type="match status" value="1"/>
</dbReference>
<dbReference type="InterPro" id="IPR036627">
    <property type="entry name" value="CobW-likC_sf"/>
</dbReference>
<dbReference type="Pfam" id="PF02492">
    <property type="entry name" value="cobW"/>
    <property type="match status" value="1"/>
</dbReference>
<dbReference type="Gene3D" id="3.40.50.300">
    <property type="entry name" value="P-loop containing nucleotide triphosphate hydrolases"/>
    <property type="match status" value="1"/>
</dbReference>
<dbReference type="InterPro" id="IPR011629">
    <property type="entry name" value="CobW-like_C"/>
</dbReference>
<evidence type="ECO:0000259" key="6">
    <source>
        <dbReference type="SMART" id="SM00833"/>
    </source>
</evidence>
<evidence type="ECO:0000256" key="3">
    <source>
        <dbReference type="ARBA" id="ARBA00023186"/>
    </source>
</evidence>
<comment type="catalytic activity">
    <reaction evidence="5">
        <text>GTP + H2O = GDP + phosphate + H(+)</text>
        <dbReference type="Rhea" id="RHEA:19669"/>
        <dbReference type="ChEBI" id="CHEBI:15377"/>
        <dbReference type="ChEBI" id="CHEBI:15378"/>
        <dbReference type="ChEBI" id="CHEBI:37565"/>
        <dbReference type="ChEBI" id="CHEBI:43474"/>
        <dbReference type="ChEBI" id="CHEBI:58189"/>
    </reaction>
    <physiologicalReaction direction="left-to-right" evidence="5">
        <dbReference type="Rhea" id="RHEA:19670"/>
    </physiologicalReaction>
</comment>
<evidence type="ECO:0000313" key="7">
    <source>
        <dbReference type="EMBL" id="PMP83444.1"/>
    </source>
</evidence>
<dbReference type="GO" id="GO:0016787">
    <property type="term" value="F:hydrolase activity"/>
    <property type="evidence" value="ECO:0007669"/>
    <property type="project" value="UniProtKB-KW"/>
</dbReference>
<dbReference type="InterPro" id="IPR003495">
    <property type="entry name" value="CobW/HypB/UreG_nucleotide-bd"/>
</dbReference>
<dbReference type="AlphaFoldDB" id="A0A2J6X8F3"/>
<gene>
    <name evidence="7" type="ORF">C0184_05310</name>
</gene>
<feature type="non-terminal residue" evidence="7">
    <location>
        <position position="1"/>
    </location>
</feature>
<dbReference type="PANTHER" id="PTHR13748">
    <property type="entry name" value="COBW-RELATED"/>
    <property type="match status" value="1"/>
</dbReference>
<keyword evidence="2" id="KW-0378">Hydrolase</keyword>
<accession>A0A2J6X8F3</accession>
<dbReference type="SMART" id="SM00833">
    <property type="entry name" value="CobW_C"/>
    <property type="match status" value="1"/>
</dbReference>
<comment type="similarity">
    <text evidence="4">Belongs to the SIMIBI class G3E GTPase family. ZNG1 subfamily.</text>
</comment>
<dbReference type="Gene3D" id="3.30.1220.10">
    <property type="entry name" value="CobW-like, C-terminal domain"/>
    <property type="match status" value="1"/>
</dbReference>
<dbReference type="Pfam" id="PF07683">
    <property type="entry name" value="CobW_C"/>
    <property type="match status" value="1"/>
</dbReference>
<dbReference type="SUPFAM" id="SSF90002">
    <property type="entry name" value="Hypothetical protein YjiA, C-terminal domain"/>
    <property type="match status" value="1"/>
</dbReference>
<feature type="domain" description="CobW C-terminal" evidence="6">
    <location>
        <begin position="133"/>
        <end position="223"/>
    </location>
</feature>
<proteinExistence type="inferred from homology"/>
<evidence type="ECO:0000256" key="2">
    <source>
        <dbReference type="ARBA" id="ARBA00022801"/>
    </source>
</evidence>
<keyword evidence="3" id="KW-0143">Chaperone</keyword>
<evidence type="ECO:0000256" key="5">
    <source>
        <dbReference type="ARBA" id="ARBA00049117"/>
    </source>
</evidence>
<evidence type="ECO:0000256" key="1">
    <source>
        <dbReference type="ARBA" id="ARBA00022741"/>
    </source>
</evidence>
<reference evidence="7 8" key="1">
    <citation type="submission" date="2018-01" db="EMBL/GenBank/DDBJ databases">
        <title>Metagenomic assembled genomes from two thermal pools in the Uzon Caldera, Kamchatka, Russia.</title>
        <authorList>
            <person name="Wilkins L."/>
            <person name="Ettinger C."/>
        </authorList>
    </citation>
    <scope>NUCLEOTIDE SEQUENCE [LARGE SCALE GENOMIC DNA]</scope>
    <source>
        <strain evidence="7">ZAV-02</strain>
    </source>
</reference>
<organism evidence="7 8">
    <name type="scientific">Chloroflexus aggregans</name>
    <dbReference type="NCBI Taxonomy" id="152260"/>
    <lineage>
        <taxon>Bacteria</taxon>
        <taxon>Bacillati</taxon>
        <taxon>Chloroflexota</taxon>
        <taxon>Chloroflexia</taxon>
        <taxon>Chloroflexales</taxon>
        <taxon>Chloroflexineae</taxon>
        <taxon>Chloroflexaceae</taxon>
        <taxon>Chloroflexus</taxon>
    </lineage>
</organism>
<dbReference type="Proteomes" id="UP000243376">
    <property type="component" value="Unassembled WGS sequence"/>
</dbReference>
<evidence type="ECO:0000313" key="8">
    <source>
        <dbReference type="Proteomes" id="UP000243376"/>
    </source>
</evidence>
<comment type="caution">
    <text evidence="7">The sequence shown here is derived from an EMBL/GenBank/DDBJ whole genome shotgun (WGS) entry which is preliminary data.</text>
</comment>
<dbReference type="GO" id="GO:0005737">
    <property type="term" value="C:cytoplasm"/>
    <property type="evidence" value="ECO:0007669"/>
    <property type="project" value="TreeGrafter"/>
</dbReference>
<dbReference type="EMBL" id="PNIQ01000348">
    <property type="protein sequence ID" value="PMP83444.1"/>
    <property type="molecule type" value="Genomic_DNA"/>
</dbReference>
<dbReference type="InterPro" id="IPR027417">
    <property type="entry name" value="P-loop_NTPase"/>
</dbReference>